<evidence type="ECO:0000313" key="3">
    <source>
        <dbReference type="Proteomes" id="UP001420932"/>
    </source>
</evidence>
<feature type="compositionally biased region" description="Polar residues" evidence="1">
    <location>
        <begin position="84"/>
        <end position="100"/>
    </location>
</feature>
<feature type="region of interest" description="Disordered" evidence="1">
    <location>
        <begin position="84"/>
        <end position="111"/>
    </location>
</feature>
<keyword evidence="3" id="KW-1185">Reference proteome</keyword>
<proteinExistence type="predicted"/>
<comment type="caution">
    <text evidence="2">The sequence shown here is derived from an EMBL/GenBank/DDBJ whole genome shotgun (WGS) entry which is preliminary data.</text>
</comment>
<dbReference type="Proteomes" id="UP001420932">
    <property type="component" value="Unassembled WGS sequence"/>
</dbReference>
<accession>A0AAP0IFD6</accession>
<gene>
    <name evidence="2" type="ORF">Syun_020932</name>
</gene>
<name>A0AAP0IFD6_9MAGN</name>
<dbReference type="AlphaFoldDB" id="A0AAP0IFD6"/>
<reference evidence="2 3" key="1">
    <citation type="submission" date="2024-01" db="EMBL/GenBank/DDBJ databases">
        <title>Genome assemblies of Stephania.</title>
        <authorList>
            <person name="Yang L."/>
        </authorList>
    </citation>
    <scope>NUCLEOTIDE SEQUENCE [LARGE SCALE GENOMIC DNA]</scope>
    <source>
        <strain evidence="2">YNDBR</strain>
        <tissue evidence="2">Leaf</tissue>
    </source>
</reference>
<dbReference type="EMBL" id="JBBNAF010000009">
    <property type="protein sequence ID" value="KAK9114135.1"/>
    <property type="molecule type" value="Genomic_DNA"/>
</dbReference>
<sequence>MIAQNRYHVIGLGHVELIAFKWYQISYAVISSMVSSNCRALDVVLQFWCMDMDSVTVTGTFDMADRVVAFHLGVDDTYETTGIATQREGGTTSTGATCQYGQKGKQPRVKP</sequence>
<evidence type="ECO:0000313" key="2">
    <source>
        <dbReference type="EMBL" id="KAK9114135.1"/>
    </source>
</evidence>
<evidence type="ECO:0000256" key="1">
    <source>
        <dbReference type="SAM" id="MobiDB-lite"/>
    </source>
</evidence>
<protein>
    <submittedName>
        <fullName evidence="2">Uncharacterized protein</fullName>
    </submittedName>
</protein>
<organism evidence="2 3">
    <name type="scientific">Stephania yunnanensis</name>
    <dbReference type="NCBI Taxonomy" id="152371"/>
    <lineage>
        <taxon>Eukaryota</taxon>
        <taxon>Viridiplantae</taxon>
        <taxon>Streptophyta</taxon>
        <taxon>Embryophyta</taxon>
        <taxon>Tracheophyta</taxon>
        <taxon>Spermatophyta</taxon>
        <taxon>Magnoliopsida</taxon>
        <taxon>Ranunculales</taxon>
        <taxon>Menispermaceae</taxon>
        <taxon>Menispermoideae</taxon>
        <taxon>Cissampelideae</taxon>
        <taxon>Stephania</taxon>
    </lineage>
</organism>